<reference evidence="5" key="1">
    <citation type="submission" date="2020-06" db="EMBL/GenBank/DDBJ databases">
        <authorList>
            <person name="Li T."/>
            <person name="Hu X."/>
            <person name="Zhang T."/>
            <person name="Song X."/>
            <person name="Zhang H."/>
            <person name="Dai N."/>
            <person name="Sheng W."/>
            <person name="Hou X."/>
            <person name="Wei L."/>
        </authorList>
    </citation>
    <scope>NUCLEOTIDE SEQUENCE</scope>
    <source>
        <strain evidence="5">G02</strain>
        <tissue evidence="5">Leaf</tissue>
    </source>
</reference>
<keyword evidence="3" id="KW-0274">FAD</keyword>
<sequence length="86" mass="9457">MGPSDSEFLQAAIGSCQKNSIPVRVLDRSEVFEEFSGKFQLPEGWIGVVTPQGGVIKATNAVAMFETLGSEKWRELKDNIEVVDIK</sequence>
<dbReference type="InterPro" id="IPR045170">
    <property type="entry name" value="MTOX"/>
</dbReference>
<name>A0AAW2NQB1_SESRA</name>
<proteinExistence type="predicted"/>
<organism evidence="5">
    <name type="scientific">Sesamum radiatum</name>
    <name type="common">Black benniseed</name>
    <dbReference type="NCBI Taxonomy" id="300843"/>
    <lineage>
        <taxon>Eukaryota</taxon>
        <taxon>Viridiplantae</taxon>
        <taxon>Streptophyta</taxon>
        <taxon>Embryophyta</taxon>
        <taxon>Tracheophyta</taxon>
        <taxon>Spermatophyta</taxon>
        <taxon>Magnoliopsida</taxon>
        <taxon>eudicotyledons</taxon>
        <taxon>Gunneridae</taxon>
        <taxon>Pentapetalae</taxon>
        <taxon>asterids</taxon>
        <taxon>lamiids</taxon>
        <taxon>Lamiales</taxon>
        <taxon>Pedaliaceae</taxon>
        <taxon>Sesamum</taxon>
    </lineage>
</organism>
<comment type="cofactor">
    <cofactor evidence="1">
        <name>FAD</name>
        <dbReference type="ChEBI" id="CHEBI:57692"/>
    </cofactor>
</comment>
<dbReference type="PANTHER" id="PTHR10961:SF7">
    <property type="entry name" value="FAD DEPENDENT OXIDOREDUCTASE DOMAIN-CONTAINING PROTEIN"/>
    <property type="match status" value="1"/>
</dbReference>
<dbReference type="EMBL" id="JACGWJ010000019">
    <property type="protein sequence ID" value="KAL0345695.1"/>
    <property type="molecule type" value="Genomic_DNA"/>
</dbReference>
<accession>A0AAW2NQB1</accession>
<evidence type="ECO:0000256" key="4">
    <source>
        <dbReference type="ARBA" id="ARBA00023002"/>
    </source>
</evidence>
<gene>
    <name evidence="5" type="ORF">Sradi_4400800</name>
</gene>
<dbReference type="GO" id="GO:0008115">
    <property type="term" value="F:sarcosine oxidase activity"/>
    <property type="evidence" value="ECO:0007669"/>
    <property type="project" value="TreeGrafter"/>
</dbReference>
<evidence type="ECO:0000256" key="1">
    <source>
        <dbReference type="ARBA" id="ARBA00001974"/>
    </source>
</evidence>
<dbReference type="InterPro" id="IPR036188">
    <property type="entry name" value="FAD/NAD-bd_sf"/>
</dbReference>
<comment type="caution">
    <text evidence="5">The sequence shown here is derived from an EMBL/GenBank/DDBJ whole genome shotgun (WGS) entry which is preliminary data.</text>
</comment>
<dbReference type="AlphaFoldDB" id="A0AAW2NQB1"/>
<dbReference type="GO" id="GO:0050660">
    <property type="term" value="F:flavin adenine dinucleotide binding"/>
    <property type="evidence" value="ECO:0007669"/>
    <property type="project" value="InterPro"/>
</dbReference>
<evidence type="ECO:0000256" key="2">
    <source>
        <dbReference type="ARBA" id="ARBA00022630"/>
    </source>
</evidence>
<dbReference type="Gene3D" id="3.50.50.60">
    <property type="entry name" value="FAD/NAD(P)-binding domain"/>
    <property type="match status" value="1"/>
</dbReference>
<reference evidence="5" key="2">
    <citation type="journal article" date="2024" name="Plant">
        <title>Genomic evolution and insights into agronomic trait innovations of Sesamum species.</title>
        <authorList>
            <person name="Miao H."/>
            <person name="Wang L."/>
            <person name="Qu L."/>
            <person name="Liu H."/>
            <person name="Sun Y."/>
            <person name="Le M."/>
            <person name="Wang Q."/>
            <person name="Wei S."/>
            <person name="Zheng Y."/>
            <person name="Lin W."/>
            <person name="Duan Y."/>
            <person name="Cao H."/>
            <person name="Xiong S."/>
            <person name="Wang X."/>
            <person name="Wei L."/>
            <person name="Li C."/>
            <person name="Ma Q."/>
            <person name="Ju M."/>
            <person name="Zhao R."/>
            <person name="Li G."/>
            <person name="Mu C."/>
            <person name="Tian Q."/>
            <person name="Mei H."/>
            <person name="Zhang T."/>
            <person name="Gao T."/>
            <person name="Zhang H."/>
        </authorList>
    </citation>
    <scope>NUCLEOTIDE SEQUENCE</scope>
    <source>
        <strain evidence="5">G02</strain>
    </source>
</reference>
<evidence type="ECO:0000256" key="3">
    <source>
        <dbReference type="ARBA" id="ARBA00022827"/>
    </source>
</evidence>
<protein>
    <submittedName>
        <fullName evidence="5">Uncharacterized protein</fullName>
    </submittedName>
</protein>
<keyword evidence="2" id="KW-0285">Flavoprotein</keyword>
<keyword evidence="4" id="KW-0560">Oxidoreductase</keyword>
<evidence type="ECO:0000313" key="5">
    <source>
        <dbReference type="EMBL" id="KAL0345695.1"/>
    </source>
</evidence>
<dbReference type="Gene3D" id="3.30.9.10">
    <property type="entry name" value="D-Amino Acid Oxidase, subunit A, domain 2"/>
    <property type="match status" value="1"/>
</dbReference>
<dbReference type="PANTHER" id="PTHR10961">
    <property type="entry name" value="PEROXISOMAL SARCOSINE OXIDASE"/>
    <property type="match status" value="1"/>
</dbReference>